<feature type="compositionally biased region" description="Polar residues" evidence="1">
    <location>
        <begin position="39"/>
        <end position="50"/>
    </location>
</feature>
<evidence type="ECO:0000313" key="3">
    <source>
        <dbReference type="Proteomes" id="UP000027222"/>
    </source>
</evidence>
<reference evidence="3" key="1">
    <citation type="journal article" date="2014" name="Proc. Natl. Acad. Sci. U.S.A.">
        <title>Extensive sampling of basidiomycete genomes demonstrates inadequacy of the white-rot/brown-rot paradigm for wood decay fungi.</title>
        <authorList>
            <person name="Riley R."/>
            <person name="Salamov A.A."/>
            <person name="Brown D.W."/>
            <person name="Nagy L.G."/>
            <person name="Floudas D."/>
            <person name="Held B.W."/>
            <person name="Levasseur A."/>
            <person name="Lombard V."/>
            <person name="Morin E."/>
            <person name="Otillar R."/>
            <person name="Lindquist E.A."/>
            <person name="Sun H."/>
            <person name="LaButti K.M."/>
            <person name="Schmutz J."/>
            <person name="Jabbour D."/>
            <person name="Luo H."/>
            <person name="Baker S.E."/>
            <person name="Pisabarro A.G."/>
            <person name="Walton J.D."/>
            <person name="Blanchette R.A."/>
            <person name="Henrissat B."/>
            <person name="Martin F."/>
            <person name="Cullen D."/>
            <person name="Hibbett D.S."/>
            <person name="Grigoriev I.V."/>
        </authorList>
    </citation>
    <scope>NUCLEOTIDE SEQUENCE [LARGE SCALE GENOMIC DNA]</scope>
    <source>
        <strain evidence="3">CBS 339.88</strain>
    </source>
</reference>
<dbReference type="EMBL" id="KL142383">
    <property type="protein sequence ID" value="KDR74545.1"/>
    <property type="molecule type" value="Genomic_DNA"/>
</dbReference>
<feature type="compositionally biased region" description="Pro residues" evidence="1">
    <location>
        <begin position="16"/>
        <end position="36"/>
    </location>
</feature>
<proteinExistence type="predicted"/>
<organism evidence="2 3">
    <name type="scientific">Galerina marginata (strain CBS 339.88)</name>
    <dbReference type="NCBI Taxonomy" id="685588"/>
    <lineage>
        <taxon>Eukaryota</taxon>
        <taxon>Fungi</taxon>
        <taxon>Dikarya</taxon>
        <taxon>Basidiomycota</taxon>
        <taxon>Agaricomycotina</taxon>
        <taxon>Agaricomycetes</taxon>
        <taxon>Agaricomycetidae</taxon>
        <taxon>Agaricales</taxon>
        <taxon>Agaricineae</taxon>
        <taxon>Strophariaceae</taxon>
        <taxon>Galerina</taxon>
    </lineage>
</organism>
<feature type="region of interest" description="Disordered" evidence="1">
    <location>
        <begin position="15"/>
        <end position="83"/>
    </location>
</feature>
<protein>
    <submittedName>
        <fullName evidence="2">Uncharacterized protein</fullName>
    </submittedName>
</protein>
<dbReference type="HOGENOM" id="CLU_1272373_0_0_1"/>
<gene>
    <name evidence="2" type="ORF">GALMADRAFT_212065</name>
</gene>
<keyword evidence="3" id="KW-1185">Reference proteome</keyword>
<accession>A0A067SUE4</accession>
<sequence>MPVGGAAIFTALFREPAPPFDSPPPPLSSPAAPVVPPSTLSEGLTASRPAQASYEDRGCPAPPQCDSRPPQSSSLFRPKHDERGVSTKKIGTIGLLTAAAWVGVENQVSSLRAHMWLKLAVGNGAGNHGAGLREGSTIRRPWVLRRRGFGVFGRIWLTARRSWRLGRAADMKFCGQNRDVIGSIVLCDELEVEADGSASASGRRRAKSSLSAASPLP</sequence>
<dbReference type="Proteomes" id="UP000027222">
    <property type="component" value="Unassembled WGS sequence"/>
</dbReference>
<dbReference type="AlphaFoldDB" id="A0A067SUE4"/>
<name>A0A067SUE4_GALM3</name>
<feature type="region of interest" description="Disordered" evidence="1">
    <location>
        <begin position="195"/>
        <end position="217"/>
    </location>
</feature>
<feature type="compositionally biased region" description="Low complexity" evidence="1">
    <location>
        <begin position="208"/>
        <end position="217"/>
    </location>
</feature>
<evidence type="ECO:0000256" key="1">
    <source>
        <dbReference type="SAM" id="MobiDB-lite"/>
    </source>
</evidence>
<evidence type="ECO:0000313" key="2">
    <source>
        <dbReference type="EMBL" id="KDR74545.1"/>
    </source>
</evidence>